<protein>
    <submittedName>
        <fullName evidence="2">DUF1285 domain-containing protein</fullName>
    </submittedName>
</protein>
<dbReference type="Gene3D" id="3.10.540.10">
    <property type="entry name" value="duf1285 like domain"/>
    <property type="match status" value="1"/>
</dbReference>
<gene>
    <name evidence="2" type="ORF">HNV28_29035</name>
</gene>
<evidence type="ECO:0000313" key="3">
    <source>
        <dbReference type="Proteomes" id="UP000533080"/>
    </source>
</evidence>
<accession>A0A7Y4INB8</accession>
<feature type="region of interest" description="Disordered" evidence="1">
    <location>
        <begin position="1"/>
        <end position="22"/>
    </location>
</feature>
<sequence length="173" mass="19262">MRDVMQPPTGQPPPGKRWHTREDSGIRLDARMRWWHDDEPILHPKIIELFNASLVLDDAGRYQLRIGSDWCFIQVEGAAYEVRTVDVTPDERVSVRLSDRTAEALDVSSLHLGADGVLSCRVKQGRAQARLSRDAQYQLGQLLEEGPDGGLVLNVGQRKLAVPVELDALASSV</sequence>
<name>A0A7Y4INB8_MYXXA</name>
<organism evidence="2 3">
    <name type="scientific">Myxococcus xanthus</name>
    <dbReference type="NCBI Taxonomy" id="34"/>
    <lineage>
        <taxon>Bacteria</taxon>
        <taxon>Pseudomonadati</taxon>
        <taxon>Myxococcota</taxon>
        <taxon>Myxococcia</taxon>
        <taxon>Myxococcales</taxon>
        <taxon>Cystobacterineae</taxon>
        <taxon>Myxococcaceae</taxon>
        <taxon>Myxococcus</taxon>
    </lineage>
</organism>
<dbReference type="AlphaFoldDB" id="A0A7Y4INB8"/>
<dbReference type="EMBL" id="JABFNT010000122">
    <property type="protein sequence ID" value="NOJ82324.1"/>
    <property type="molecule type" value="Genomic_DNA"/>
</dbReference>
<comment type="caution">
    <text evidence="2">The sequence shown here is derived from an EMBL/GenBank/DDBJ whole genome shotgun (WGS) entry which is preliminary data.</text>
</comment>
<reference evidence="2 3" key="1">
    <citation type="submission" date="2020-05" db="EMBL/GenBank/DDBJ databases">
        <authorList>
            <person name="Whitworth D."/>
        </authorList>
    </citation>
    <scope>NUCLEOTIDE SEQUENCE [LARGE SCALE GENOMIC DNA]</scope>
    <source>
        <strain evidence="2 3">AM005</strain>
    </source>
</reference>
<dbReference type="Proteomes" id="UP000533080">
    <property type="component" value="Unassembled WGS sequence"/>
</dbReference>
<evidence type="ECO:0000256" key="1">
    <source>
        <dbReference type="SAM" id="MobiDB-lite"/>
    </source>
</evidence>
<proteinExistence type="predicted"/>
<evidence type="ECO:0000313" key="2">
    <source>
        <dbReference type="EMBL" id="NOJ82324.1"/>
    </source>
</evidence>